<dbReference type="EMBL" id="JRNR01000104">
    <property type="protein sequence ID" value="KGF47832.1"/>
    <property type="molecule type" value="Genomic_DNA"/>
</dbReference>
<name>A0A096BYM6_9BACT</name>
<protein>
    <submittedName>
        <fullName evidence="1">Uncharacterized protein</fullName>
    </submittedName>
</protein>
<accession>A0A096BYM6</accession>
<gene>
    <name evidence="1" type="ORF">HMPREF0654_09670</name>
</gene>
<sequence>MVISVTINERNSHISIVFITEAKIKNKFETCKFFIFYFLAKTLYLMKKRTENNKGNIYT</sequence>
<reference evidence="1 2" key="1">
    <citation type="submission" date="2014-07" db="EMBL/GenBank/DDBJ databases">
        <authorList>
            <person name="McCorrison J."/>
            <person name="Sanka R."/>
            <person name="Torralba M."/>
            <person name="Gillis M."/>
            <person name="Haft D.H."/>
            <person name="Methe B."/>
            <person name="Sutton G."/>
            <person name="Nelson K.E."/>
        </authorList>
    </citation>
    <scope>NUCLEOTIDE SEQUENCE [LARGE SCALE GENOMIC DNA]</scope>
    <source>
        <strain evidence="1 2">DNF00882</strain>
    </source>
</reference>
<dbReference type="AlphaFoldDB" id="A0A096BYM6"/>
<evidence type="ECO:0000313" key="1">
    <source>
        <dbReference type="EMBL" id="KGF47832.1"/>
    </source>
</evidence>
<organism evidence="1 2">
    <name type="scientific">Prevotella disiens DNF00882</name>
    <dbReference type="NCBI Taxonomy" id="1401075"/>
    <lineage>
        <taxon>Bacteria</taxon>
        <taxon>Pseudomonadati</taxon>
        <taxon>Bacteroidota</taxon>
        <taxon>Bacteroidia</taxon>
        <taxon>Bacteroidales</taxon>
        <taxon>Prevotellaceae</taxon>
        <taxon>Prevotella</taxon>
    </lineage>
</organism>
<dbReference type="Proteomes" id="UP000029538">
    <property type="component" value="Unassembled WGS sequence"/>
</dbReference>
<proteinExistence type="predicted"/>
<comment type="caution">
    <text evidence="1">The sequence shown here is derived from an EMBL/GenBank/DDBJ whole genome shotgun (WGS) entry which is preliminary data.</text>
</comment>
<evidence type="ECO:0000313" key="2">
    <source>
        <dbReference type="Proteomes" id="UP000029538"/>
    </source>
</evidence>